<accession>A0AAE1B0X6</accession>
<keyword evidence="3" id="KW-1185">Reference proteome</keyword>
<comment type="caution">
    <text evidence="2">The sequence shown here is derived from an EMBL/GenBank/DDBJ whole genome shotgun (WGS) entry which is preliminary data.</text>
</comment>
<organism evidence="2 3">
    <name type="scientific">Elysia crispata</name>
    <name type="common">lettuce slug</name>
    <dbReference type="NCBI Taxonomy" id="231223"/>
    <lineage>
        <taxon>Eukaryota</taxon>
        <taxon>Metazoa</taxon>
        <taxon>Spiralia</taxon>
        <taxon>Lophotrochozoa</taxon>
        <taxon>Mollusca</taxon>
        <taxon>Gastropoda</taxon>
        <taxon>Heterobranchia</taxon>
        <taxon>Euthyneura</taxon>
        <taxon>Panpulmonata</taxon>
        <taxon>Sacoglossa</taxon>
        <taxon>Placobranchoidea</taxon>
        <taxon>Plakobranchidae</taxon>
        <taxon>Elysia</taxon>
    </lineage>
</organism>
<feature type="compositionally biased region" description="Basic and acidic residues" evidence="1">
    <location>
        <begin position="44"/>
        <end position="63"/>
    </location>
</feature>
<proteinExistence type="predicted"/>
<sequence>MTLCRLPFIRVFLQIHISIENPTTRSRATARRQEAVEARRAAEERRLAELSQRERRKQYENRRFGFPRGPLPDPPDLPDSFDQLDPSDFILIQDTPGH</sequence>
<dbReference type="EMBL" id="JAWDGP010000795">
    <property type="protein sequence ID" value="KAK3797230.1"/>
    <property type="molecule type" value="Genomic_DNA"/>
</dbReference>
<dbReference type="Proteomes" id="UP001283361">
    <property type="component" value="Unassembled WGS sequence"/>
</dbReference>
<gene>
    <name evidence="2" type="ORF">RRG08_030456</name>
</gene>
<dbReference type="AlphaFoldDB" id="A0AAE1B0X6"/>
<evidence type="ECO:0000256" key="1">
    <source>
        <dbReference type="SAM" id="MobiDB-lite"/>
    </source>
</evidence>
<evidence type="ECO:0000313" key="3">
    <source>
        <dbReference type="Proteomes" id="UP001283361"/>
    </source>
</evidence>
<feature type="region of interest" description="Disordered" evidence="1">
    <location>
        <begin position="44"/>
        <end position="86"/>
    </location>
</feature>
<protein>
    <submittedName>
        <fullName evidence="2">Uncharacterized protein</fullName>
    </submittedName>
</protein>
<name>A0AAE1B0X6_9GAST</name>
<evidence type="ECO:0000313" key="2">
    <source>
        <dbReference type="EMBL" id="KAK3797230.1"/>
    </source>
</evidence>
<reference evidence="2" key="1">
    <citation type="journal article" date="2023" name="G3 (Bethesda)">
        <title>A reference genome for the long-term kleptoplast-retaining sea slug Elysia crispata morphotype clarki.</title>
        <authorList>
            <person name="Eastman K.E."/>
            <person name="Pendleton A.L."/>
            <person name="Shaikh M.A."/>
            <person name="Suttiyut T."/>
            <person name="Ogas R."/>
            <person name="Tomko P."/>
            <person name="Gavelis G."/>
            <person name="Widhalm J.R."/>
            <person name="Wisecaver J.H."/>
        </authorList>
    </citation>
    <scope>NUCLEOTIDE SEQUENCE</scope>
    <source>
        <strain evidence="2">ECLA1</strain>
    </source>
</reference>